<feature type="coiled-coil region" evidence="6">
    <location>
        <begin position="297"/>
        <end position="839"/>
    </location>
</feature>
<feature type="coiled-coil region" evidence="6">
    <location>
        <begin position="106"/>
        <end position="199"/>
    </location>
</feature>
<keyword evidence="2" id="KW-0479">Metal-binding</keyword>
<evidence type="ECO:0000256" key="1">
    <source>
        <dbReference type="ARBA" id="ARBA00022553"/>
    </source>
</evidence>
<dbReference type="CDD" id="cd20814">
    <property type="entry name" value="CRIK"/>
    <property type="match status" value="1"/>
</dbReference>
<comment type="caution">
    <text evidence="12">The sequence shown here is derived from an EMBL/GenBank/DDBJ whole genome shotgun (WGS) entry which is preliminary data.</text>
</comment>
<dbReference type="PROSITE" id="PS50003">
    <property type="entry name" value="PH_DOMAIN"/>
    <property type="match status" value="1"/>
</dbReference>
<comment type="catalytic activity">
    <reaction evidence="5">
        <text>L-seryl-[protein] + ATP = O-phospho-L-seryl-[protein] + ADP + H(+)</text>
        <dbReference type="Rhea" id="RHEA:17989"/>
        <dbReference type="Rhea" id="RHEA-COMP:9863"/>
        <dbReference type="Rhea" id="RHEA-COMP:11604"/>
        <dbReference type="ChEBI" id="CHEBI:15378"/>
        <dbReference type="ChEBI" id="CHEBI:29999"/>
        <dbReference type="ChEBI" id="CHEBI:30616"/>
        <dbReference type="ChEBI" id="CHEBI:83421"/>
        <dbReference type="ChEBI" id="CHEBI:456216"/>
        <dbReference type="EC" id="2.7.11.1"/>
    </reaction>
</comment>
<evidence type="ECO:0000256" key="8">
    <source>
        <dbReference type="SAM" id="Phobius"/>
    </source>
</evidence>
<sequence length="1651" mass="189661">MLASNDKTDERFKPPSSNSQSGNEKRIHRSKLDTLDKEASKLKQELVDLKNADLVETKNNLGDQMDFEKSKLETKHLSKHTSEGPFFEFRYPKHQLLQSDKYSKEKMELEMQLDYKKKEIQEKQKKILELQDKVREIVQLEHQLEEKVKRLEASNKERDKLERELITTRSELAAVKRTLELERQERRDLESKALALIKDAKRKWENAEKEKIVQLNKHIETQTTRITELCTSNNEMSSRLQRAECELETANAELHKLRLFQMQYKESLAKTRELNRQSVQGVETKLEEIANRSHNQISELRAKLDFEIAKNTELETKLRNEQDSNHCRQSRLHVALELAQNELKDCQEQLRAVQVTIPVRDTEIETLRKQLQERTKQLENAQISEQTFANMREQLERLKAENTQLKEQLEATKSDLNDTIMNLEQNETLALNLEQATQDKVALQKRLQDSLDKEEEHLRKVGNLEELLKRLEQSVTKLEAENASLKKSGFMESNTNVVSSENLLEKNSHLQEQVQKFEQQLDTLRENVSAERQTARQAQMNLWKKEKELSDCNLDKRIALREVKTAEGKIKTLQEEKQKLLDRINNKTKEDEEKSRKLLKELDSAKTSLTEITKEASRNKQQADSAQRALTQTNREIEELQSTSAALRREVDATRKQMRAYQDRIDNLNAENKRLSQSSTKHNEDKIELEVKIEKLEQEINGYELNIELLKETCTVLEEQLTDYERLTSDHETRENMLIQDKMKLQKDLETAEIKLREIQTAHNEEKNFKLTAERNAQRLEAEINDIDSERNSLIAQRDQYKKLVQELTAQVESLSMKCGDLECDFSEMQRALETAKAEAIIVKEESSQHLTSLHELKEVNYSLMADLQNSIDQGQDLRYRITELENVLAEMRQFYQEREVKAESTRQQQAKLIDYLQLKLEECGKKKKTMCDKILGTKQKENIPPTSTSMPIGYRELENQLTKERAKVKSLTDQLLAYKAMHISASAPSSPSSPDIKRPMAHVIETTNDILTKRLSPQRMGHNIPHRFNVALPMRAGKCTACADSIQFGKRAAICSECQVMTHLKCSLSVPATCGLPGDFTKQFSRTLKNSEDSLSSLGGSIQTLSIDQPDKPDMSPQTVQNNNSDISMEGWVKMPARSKSCWERNYLRLEESRLCIYDHQPSSGMAPMHSLNLNEKDGFNIVENIQQAEVIGTAKSDLPFIFRIESNSLTTCWPTSRLDIMALSQTDKKNWVKALKIVTSQCSSVKAIRNEKYQTILRLEKHQLDINCAVDLLGENVLLLGAEEGLFSYCGTKSRVLTTIRGVKKVHQLSLHPHLDIAIMIAGENRQLVYCSLRQLRSNSLAAECSRPAINTKAVLTGSESCHFYQLQDSFLCAAFASYVILFKWIVEEDRGGFIKIREFETPKPCSCAIFTKCRLIVGCNKFFQIDLNNYYVEDFPEEDDSSVKEALCGVAKLGIFPVCVLNVSHKPSTVELLLCYNEFGVFVDENGHRTRSIDPTWNHLPFGFGKTIYIFVIVIYCDILVTCFFFSAYRKPYLYIIHFSSIEIVKLDAEAYTLSSKTPERTLVELSSIRYLGVTNSKGIYVASVNSFLELLKIEGSFNIPDLNGSITSLDTMMQDDESTSEFSFTSSLMEALDGQGKKVHFADASKH</sequence>
<evidence type="ECO:0000256" key="5">
    <source>
        <dbReference type="ARBA" id="ARBA00048679"/>
    </source>
</evidence>
<dbReference type="PROSITE" id="PS00479">
    <property type="entry name" value="ZF_DAG_PE_1"/>
    <property type="match status" value="1"/>
</dbReference>
<dbReference type="SMART" id="SM00109">
    <property type="entry name" value="C1"/>
    <property type="match status" value="1"/>
</dbReference>
<keyword evidence="8" id="KW-1133">Transmembrane helix</keyword>
<keyword evidence="8" id="KW-0812">Transmembrane</keyword>
<evidence type="ECO:0000313" key="13">
    <source>
        <dbReference type="Proteomes" id="UP001607303"/>
    </source>
</evidence>
<proteinExistence type="predicted"/>
<feature type="domain" description="Phorbol-ester/DAG-type" evidence="10">
    <location>
        <begin position="1026"/>
        <end position="1075"/>
    </location>
</feature>
<keyword evidence="13" id="KW-1185">Reference proteome</keyword>
<keyword evidence="3" id="KW-0862">Zinc</keyword>
<dbReference type="Pfam" id="PF00780">
    <property type="entry name" value="CNH"/>
    <property type="match status" value="1"/>
</dbReference>
<feature type="region of interest" description="Disordered" evidence="7">
    <location>
        <begin position="1"/>
        <end position="35"/>
    </location>
</feature>
<dbReference type="SUPFAM" id="SSF50729">
    <property type="entry name" value="PH domain-like"/>
    <property type="match status" value="1"/>
</dbReference>
<dbReference type="InterPro" id="IPR001849">
    <property type="entry name" value="PH_domain"/>
</dbReference>
<dbReference type="PROSITE" id="PS50081">
    <property type="entry name" value="ZF_DAG_PE_2"/>
    <property type="match status" value="1"/>
</dbReference>
<feature type="coiled-coil region" evidence="6">
    <location>
        <begin position="233"/>
        <end position="260"/>
    </location>
</feature>
<dbReference type="InterPro" id="IPR057529">
    <property type="entry name" value="MRCK/ROCK_PH"/>
</dbReference>
<dbReference type="SUPFAM" id="SSF57997">
    <property type="entry name" value="Tropomyosin"/>
    <property type="match status" value="1"/>
</dbReference>
<comment type="catalytic activity">
    <reaction evidence="4">
        <text>L-threonyl-[protein] + ATP = O-phospho-L-threonyl-[protein] + ADP + H(+)</text>
        <dbReference type="Rhea" id="RHEA:46608"/>
        <dbReference type="Rhea" id="RHEA-COMP:11060"/>
        <dbReference type="Rhea" id="RHEA-COMP:11605"/>
        <dbReference type="ChEBI" id="CHEBI:15378"/>
        <dbReference type="ChEBI" id="CHEBI:30013"/>
        <dbReference type="ChEBI" id="CHEBI:30616"/>
        <dbReference type="ChEBI" id="CHEBI:61977"/>
        <dbReference type="ChEBI" id="CHEBI:456216"/>
        <dbReference type="EC" id="2.7.11.1"/>
    </reaction>
</comment>
<dbReference type="Pfam" id="PF00130">
    <property type="entry name" value="C1_1"/>
    <property type="match status" value="1"/>
</dbReference>
<gene>
    <name evidence="12" type="ORF">V1477_017559</name>
</gene>
<feature type="transmembrane region" description="Helical" evidence="8">
    <location>
        <begin position="1511"/>
        <end position="1532"/>
    </location>
</feature>
<evidence type="ECO:0000313" key="12">
    <source>
        <dbReference type="EMBL" id="KAL2728283.1"/>
    </source>
</evidence>
<feature type="compositionally biased region" description="Basic and acidic residues" evidence="7">
    <location>
        <begin position="1"/>
        <end position="13"/>
    </location>
</feature>
<dbReference type="Proteomes" id="UP001607303">
    <property type="component" value="Unassembled WGS sequence"/>
</dbReference>
<dbReference type="GO" id="GO:0046872">
    <property type="term" value="F:metal ion binding"/>
    <property type="evidence" value="ECO:0007669"/>
    <property type="project" value="UniProtKB-KW"/>
</dbReference>
<accession>A0ABD2B6P1</accession>
<dbReference type="SMART" id="SM00036">
    <property type="entry name" value="CNH"/>
    <property type="match status" value="1"/>
</dbReference>
<dbReference type="PANTHER" id="PTHR22988">
    <property type="entry name" value="MYOTONIC DYSTROPHY S/T KINASE-RELATED"/>
    <property type="match status" value="1"/>
</dbReference>
<keyword evidence="8" id="KW-0472">Membrane</keyword>
<evidence type="ECO:0000259" key="10">
    <source>
        <dbReference type="PROSITE" id="PS50081"/>
    </source>
</evidence>
<protein>
    <submittedName>
        <fullName evidence="12">Citron Rho-interacting kinase-like isoform X2</fullName>
    </submittedName>
</protein>
<dbReference type="PANTHER" id="PTHR22988:SF71">
    <property type="entry name" value="CITRON RHO-INTERACTING KINASE"/>
    <property type="match status" value="1"/>
</dbReference>
<dbReference type="Gene3D" id="3.30.60.20">
    <property type="match status" value="1"/>
</dbReference>
<evidence type="ECO:0000259" key="9">
    <source>
        <dbReference type="PROSITE" id="PS50003"/>
    </source>
</evidence>
<dbReference type="InterPro" id="IPR002219">
    <property type="entry name" value="PKC_DAG/PE"/>
</dbReference>
<dbReference type="Pfam" id="PF25346">
    <property type="entry name" value="PH_MRCK"/>
    <property type="match status" value="1"/>
</dbReference>
<dbReference type="InterPro" id="IPR001180">
    <property type="entry name" value="CNH_dom"/>
</dbReference>
<dbReference type="Gene3D" id="2.30.29.30">
    <property type="entry name" value="Pleckstrin-homology domain (PH domain)/Phosphotyrosine-binding domain (PTB)"/>
    <property type="match status" value="1"/>
</dbReference>
<evidence type="ECO:0000256" key="4">
    <source>
        <dbReference type="ARBA" id="ARBA00047899"/>
    </source>
</evidence>
<evidence type="ECO:0000256" key="6">
    <source>
        <dbReference type="SAM" id="Coils"/>
    </source>
</evidence>
<keyword evidence="6" id="KW-0175">Coiled coil</keyword>
<feature type="region of interest" description="Disordered" evidence="7">
    <location>
        <begin position="1103"/>
        <end position="1125"/>
    </location>
</feature>
<organism evidence="12 13">
    <name type="scientific">Vespula maculifrons</name>
    <name type="common">Eastern yellow jacket</name>
    <name type="synonym">Wasp</name>
    <dbReference type="NCBI Taxonomy" id="7453"/>
    <lineage>
        <taxon>Eukaryota</taxon>
        <taxon>Metazoa</taxon>
        <taxon>Ecdysozoa</taxon>
        <taxon>Arthropoda</taxon>
        <taxon>Hexapoda</taxon>
        <taxon>Insecta</taxon>
        <taxon>Pterygota</taxon>
        <taxon>Neoptera</taxon>
        <taxon>Endopterygota</taxon>
        <taxon>Hymenoptera</taxon>
        <taxon>Apocrita</taxon>
        <taxon>Aculeata</taxon>
        <taxon>Vespoidea</taxon>
        <taxon>Vespidae</taxon>
        <taxon>Vespinae</taxon>
        <taxon>Vespula</taxon>
    </lineage>
</organism>
<name>A0ABD2B6P1_VESMC</name>
<feature type="domain" description="CNH" evidence="11">
    <location>
        <begin position="1265"/>
        <end position="1582"/>
    </location>
</feature>
<evidence type="ECO:0000256" key="2">
    <source>
        <dbReference type="ARBA" id="ARBA00022723"/>
    </source>
</evidence>
<evidence type="ECO:0000256" key="3">
    <source>
        <dbReference type="ARBA" id="ARBA00022833"/>
    </source>
</evidence>
<dbReference type="SUPFAM" id="SSF57889">
    <property type="entry name" value="Cysteine-rich domain"/>
    <property type="match status" value="1"/>
</dbReference>
<dbReference type="InterPro" id="IPR046349">
    <property type="entry name" value="C1-like_sf"/>
</dbReference>
<reference evidence="12 13" key="1">
    <citation type="journal article" date="2024" name="Ann. Entomol. Soc. Am.">
        <title>Genomic analyses of the southern and eastern yellowjacket wasps (Hymenoptera: Vespidae) reveal evolutionary signatures of social life.</title>
        <authorList>
            <person name="Catto M.A."/>
            <person name="Caine P.B."/>
            <person name="Orr S.E."/>
            <person name="Hunt B.G."/>
            <person name="Goodisman M.A.D."/>
        </authorList>
    </citation>
    <scope>NUCLEOTIDE SEQUENCE [LARGE SCALE GENOMIC DNA]</scope>
    <source>
        <strain evidence="12">232</strain>
        <tissue evidence="12">Head and thorax</tissue>
    </source>
</reference>
<dbReference type="EMBL" id="JAYRBN010000100">
    <property type="protein sequence ID" value="KAL2728283.1"/>
    <property type="molecule type" value="Genomic_DNA"/>
</dbReference>
<evidence type="ECO:0000259" key="11">
    <source>
        <dbReference type="PROSITE" id="PS50219"/>
    </source>
</evidence>
<keyword evidence="1" id="KW-0597">Phosphoprotein</keyword>
<dbReference type="PROSITE" id="PS50219">
    <property type="entry name" value="CNH"/>
    <property type="match status" value="1"/>
</dbReference>
<dbReference type="SMART" id="SM00233">
    <property type="entry name" value="PH"/>
    <property type="match status" value="1"/>
</dbReference>
<feature type="domain" description="PH" evidence="9">
    <location>
        <begin position="1127"/>
        <end position="1242"/>
    </location>
</feature>
<dbReference type="InterPro" id="IPR011993">
    <property type="entry name" value="PH-like_dom_sf"/>
</dbReference>
<evidence type="ECO:0000256" key="7">
    <source>
        <dbReference type="SAM" id="MobiDB-lite"/>
    </source>
</evidence>
<dbReference type="GO" id="GO:0004674">
    <property type="term" value="F:protein serine/threonine kinase activity"/>
    <property type="evidence" value="ECO:0007669"/>
    <property type="project" value="UniProtKB-EC"/>
</dbReference>
<dbReference type="InterPro" id="IPR050839">
    <property type="entry name" value="Rho-assoc_Ser/Thr_Kinase"/>
</dbReference>